<proteinExistence type="predicted"/>
<name>A0A6C0JY60_9ZZZZ</name>
<keyword evidence="1" id="KW-0472">Membrane</keyword>
<sequence>MEIVCLKNMEVTLFGYKFRLEIIILIVLAYWILWGHVLCSCSKVGLLEGLNMMNSQINKKSLNYEVLKNPIPTIGKEGFVGANTNYGESSKFSLSNDNPVNTSSWFTPNLTYTKGTSGGPGVQNIMNRPEQPIPLPEGEMLMFANTAFKPECCPNAYSNSTGCACMTTGQYNYLISRGSNNVPYSEY</sequence>
<feature type="transmembrane region" description="Helical" evidence="1">
    <location>
        <begin position="20"/>
        <end position="38"/>
    </location>
</feature>
<evidence type="ECO:0000313" key="2">
    <source>
        <dbReference type="EMBL" id="QHU10702.1"/>
    </source>
</evidence>
<protein>
    <submittedName>
        <fullName evidence="2">Uncharacterized protein</fullName>
    </submittedName>
</protein>
<dbReference type="EMBL" id="MN740770">
    <property type="protein sequence ID" value="QHU10702.1"/>
    <property type="molecule type" value="Genomic_DNA"/>
</dbReference>
<evidence type="ECO:0000256" key="1">
    <source>
        <dbReference type="SAM" id="Phobius"/>
    </source>
</evidence>
<reference evidence="2" key="1">
    <citation type="journal article" date="2020" name="Nature">
        <title>Giant virus diversity and host interactions through global metagenomics.</title>
        <authorList>
            <person name="Schulz F."/>
            <person name="Roux S."/>
            <person name="Paez-Espino D."/>
            <person name="Jungbluth S."/>
            <person name="Walsh D.A."/>
            <person name="Denef V.J."/>
            <person name="McMahon K.D."/>
            <person name="Konstantinidis K.T."/>
            <person name="Eloe-Fadrosh E.A."/>
            <person name="Kyrpides N.C."/>
            <person name="Woyke T."/>
        </authorList>
    </citation>
    <scope>NUCLEOTIDE SEQUENCE</scope>
    <source>
        <strain evidence="2">GVMAG-S-1101165-83</strain>
    </source>
</reference>
<accession>A0A6C0JY60</accession>
<dbReference type="AlphaFoldDB" id="A0A6C0JY60"/>
<keyword evidence="1" id="KW-1133">Transmembrane helix</keyword>
<keyword evidence="1" id="KW-0812">Transmembrane</keyword>
<organism evidence="2">
    <name type="scientific">viral metagenome</name>
    <dbReference type="NCBI Taxonomy" id="1070528"/>
    <lineage>
        <taxon>unclassified sequences</taxon>
        <taxon>metagenomes</taxon>
        <taxon>organismal metagenomes</taxon>
    </lineage>
</organism>